<protein>
    <submittedName>
        <fullName evidence="1">Uncharacterized protein</fullName>
    </submittedName>
</protein>
<dbReference type="Proteomes" id="UP000005239">
    <property type="component" value="Unassembled WGS sequence"/>
</dbReference>
<accession>A0A2A6BMM6</accession>
<evidence type="ECO:0000313" key="2">
    <source>
        <dbReference type="Proteomes" id="UP000005239"/>
    </source>
</evidence>
<reference evidence="1" key="2">
    <citation type="submission" date="2022-06" db="UniProtKB">
        <authorList>
            <consortium name="EnsemblMetazoa"/>
        </authorList>
    </citation>
    <scope>IDENTIFICATION</scope>
    <source>
        <strain evidence="1">PS312</strain>
    </source>
</reference>
<dbReference type="EnsemblMetazoa" id="PPA11069.1">
    <property type="protein sequence ID" value="PPA11069.1"/>
    <property type="gene ID" value="WBGene00100623"/>
</dbReference>
<sequence length="154" mass="17341">MQYMRLECIPSAICTASRSTHSVKDISASKAVVGISNGEGIYLRLSLNATVYNYNSGVEVGRTGEIIDCHNSRVNSIQIGQMDRSFITFTVPIALHRGDFGFDECYNSSGTLSLKFVHEMKYSSAKKRAMKFTSEYWHYTDISCVFKKSEMVNY</sequence>
<evidence type="ECO:0000313" key="1">
    <source>
        <dbReference type="EnsemblMetazoa" id="PPA11069.1"/>
    </source>
</evidence>
<name>A0A2A6BMM6_PRIPA</name>
<accession>A0A8R1UAN4</accession>
<dbReference type="AlphaFoldDB" id="A0A2A6BMM6"/>
<gene>
    <name evidence="1" type="primary">WBGene00100623</name>
</gene>
<organism evidence="1 2">
    <name type="scientific">Pristionchus pacificus</name>
    <name type="common">Parasitic nematode worm</name>
    <dbReference type="NCBI Taxonomy" id="54126"/>
    <lineage>
        <taxon>Eukaryota</taxon>
        <taxon>Metazoa</taxon>
        <taxon>Ecdysozoa</taxon>
        <taxon>Nematoda</taxon>
        <taxon>Chromadorea</taxon>
        <taxon>Rhabditida</taxon>
        <taxon>Rhabditina</taxon>
        <taxon>Diplogasteromorpha</taxon>
        <taxon>Diplogasteroidea</taxon>
        <taxon>Neodiplogasteridae</taxon>
        <taxon>Pristionchus</taxon>
    </lineage>
</organism>
<proteinExistence type="predicted"/>
<keyword evidence="2" id="KW-1185">Reference proteome</keyword>
<reference evidence="2" key="1">
    <citation type="journal article" date="2008" name="Nat. Genet.">
        <title>The Pristionchus pacificus genome provides a unique perspective on nematode lifestyle and parasitism.</title>
        <authorList>
            <person name="Dieterich C."/>
            <person name="Clifton S.W."/>
            <person name="Schuster L.N."/>
            <person name="Chinwalla A."/>
            <person name="Delehaunty K."/>
            <person name="Dinkelacker I."/>
            <person name="Fulton L."/>
            <person name="Fulton R."/>
            <person name="Godfrey J."/>
            <person name="Minx P."/>
            <person name="Mitreva M."/>
            <person name="Roeseler W."/>
            <person name="Tian H."/>
            <person name="Witte H."/>
            <person name="Yang S.P."/>
            <person name="Wilson R.K."/>
            <person name="Sommer R.J."/>
        </authorList>
    </citation>
    <scope>NUCLEOTIDE SEQUENCE [LARGE SCALE GENOMIC DNA]</scope>
    <source>
        <strain evidence="2">PS312</strain>
    </source>
</reference>